<evidence type="ECO:0000313" key="2">
    <source>
        <dbReference type="Proteomes" id="UP001292084"/>
    </source>
</evidence>
<evidence type="ECO:0008006" key="3">
    <source>
        <dbReference type="Google" id="ProtNLM"/>
    </source>
</evidence>
<comment type="caution">
    <text evidence="1">The sequence shown here is derived from an EMBL/GenBank/DDBJ whole genome shotgun (WGS) entry which is preliminary data.</text>
</comment>
<gene>
    <name evidence="1" type="ORF">UFB30_05265</name>
</gene>
<dbReference type="RefSeq" id="WP_322420640.1">
    <property type="nucleotide sequence ID" value="NZ_JAXQNN010000002.1"/>
</dbReference>
<evidence type="ECO:0000313" key="1">
    <source>
        <dbReference type="EMBL" id="MDZ5711623.1"/>
    </source>
</evidence>
<organism evidence="1 2">
    <name type="scientific">Jeotgalibacillus haloalkalitolerans</name>
    <dbReference type="NCBI Taxonomy" id="3104292"/>
    <lineage>
        <taxon>Bacteria</taxon>
        <taxon>Bacillati</taxon>
        <taxon>Bacillota</taxon>
        <taxon>Bacilli</taxon>
        <taxon>Bacillales</taxon>
        <taxon>Caryophanaceae</taxon>
        <taxon>Jeotgalibacillus</taxon>
    </lineage>
</organism>
<sequence length="69" mass="8182">MNFTYKGQAIYQPHQDDSDTIHFLYEWLKDHEKSLGGSAAYEQVLEEYQTSRTEWEMQRSAPLKLLKEA</sequence>
<keyword evidence="2" id="KW-1185">Reference proteome</keyword>
<proteinExistence type="predicted"/>
<reference evidence="1 2" key="1">
    <citation type="submission" date="2023-12" db="EMBL/GenBank/DDBJ databases">
        <title>Jeotgalibacillus haloalkaliphilus sp. nov., a novel salt-tolerant bacteria, isolated from the estuary of the Fenhe River into the Yellow River.</title>
        <authorList>
            <person name="Li Y."/>
        </authorList>
    </citation>
    <scope>NUCLEOTIDE SEQUENCE [LARGE SCALE GENOMIC DNA]</scope>
    <source>
        <strain evidence="1 2">HH7-29</strain>
    </source>
</reference>
<dbReference type="Proteomes" id="UP001292084">
    <property type="component" value="Unassembled WGS sequence"/>
</dbReference>
<protein>
    <recommendedName>
        <fullName evidence="3">YozE SAM-like domain-containing protein</fullName>
    </recommendedName>
</protein>
<name>A0ABU5KK45_9BACL</name>
<dbReference type="EMBL" id="JAXQNN010000002">
    <property type="protein sequence ID" value="MDZ5711623.1"/>
    <property type="molecule type" value="Genomic_DNA"/>
</dbReference>
<accession>A0ABU5KK45</accession>